<dbReference type="EMBL" id="CP130318">
    <property type="protein sequence ID" value="WNQ10706.1"/>
    <property type="molecule type" value="Genomic_DNA"/>
</dbReference>
<evidence type="ECO:0000313" key="3">
    <source>
        <dbReference type="Proteomes" id="UP001305702"/>
    </source>
</evidence>
<gene>
    <name evidence="2" type="ORF">MJA45_24295</name>
</gene>
<protein>
    <submittedName>
        <fullName evidence="2">Uncharacterized protein</fullName>
    </submittedName>
</protein>
<proteinExistence type="predicted"/>
<name>A0AA96RES5_9BACL</name>
<keyword evidence="3" id="KW-1185">Reference proteome</keyword>
<reference evidence="2 3" key="1">
    <citation type="submission" date="2022-02" db="EMBL/GenBank/DDBJ databases">
        <title>Paenibacillus sp. MBLB1776 Whole Genome Shotgun Sequencing.</title>
        <authorList>
            <person name="Hwang C.Y."/>
            <person name="Cho E.-S."/>
            <person name="Seo M.-J."/>
        </authorList>
    </citation>
    <scope>NUCLEOTIDE SEQUENCE [LARGE SCALE GENOMIC DNA]</scope>
    <source>
        <strain evidence="2 3">MBLB1776</strain>
    </source>
</reference>
<dbReference type="KEGG" id="paun:MJA45_24295"/>
<accession>A0AA96RES5</accession>
<feature type="signal peptide" evidence="1">
    <location>
        <begin position="1"/>
        <end position="24"/>
    </location>
</feature>
<evidence type="ECO:0000313" key="2">
    <source>
        <dbReference type="EMBL" id="WNQ10706.1"/>
    </source>
</evidence>
<dbReference type="RefSeq" id="WP_315604480.1">
    <property type="nucleotide sequence ID" value="NZ_CP130318.1"/>
</dbReference>
<feature type="chain" id="PRO_5041701330" evidence="1">
    <location>
        <begin position="25"/>
        <end position="175"/>
    </location>
</feature>
<organism evidence="2 3">
    <name type="scientific">Paenibacillus aurantius</name>
    <dbReference type="NCBI Taxonomy" id="2918900"/>
    <lineage>
        <taxon>Bacteria</taxon>
        <taxon>Bacillati</taxon>
        <taxon>Bacillota</taxon>
        <taxon>Bacilli</taxon>
        <taxon>Bacillales</taxon>
        <taxon>Paenibacillaceae</taxon>
        <taxon>Paenibacillus</taxon>
    </lineage>
</organism>
<dbReference type="Proteomes" id="UP001305702">
    <property type="component" value="Chromosome"/>
</dbReference>
<dbReference type="AlphaFoldDB" id="A0AA96RES5"/>
<keyword evidence="1" id="KW-0732">Signal</keyword>
<evidence type="ECO:0000256" key="1">
    <source>
        <dbReference type="SAM" id="SignalP"/>
    </source>
</evidence>
<sequence length="175" mass="18697">MKKIACLLALTMLCAGLPVKTVKADGGAEVFDIREGGVVQMLVDSAALQEEAALWLSAISGPAGGLGFEPKEGIGVKIVLAPPRQVNTRWIQGTVTEAVLFVSPSPAYPPTVLLLTKENRMAAVHVKHNLKPFLVKHGLYKPEYNLTAPPPAAAAAWYRTILYHSGKDTISFPSP</sequence>